<sequence>MNYRSSLDNKLEKSDNTSALTYLNGSDAPNGQKIAPFMTLDLSGSIANMFDRKPATDFRTYGAIGH</sequence>
<name>A0A4R3VJH4_ROSSA</name>
<comment type="caution">
    <text evidence="1">The sequence shown here is derived from an EMBL/GenBank/DDBJ whole genome shotgun (WGS) entry which is preliminary data.</text>
</comment>
<evidence type="ECO:0000313" key="2">
    <source>
        <dbReference type="Proteomes" id="UP000295110"/>
    </source>
</evidence>
<dbReference type="AlphaFoldDB" id="A0A4R3VJH4"/>
<dbReference type="RefSeq" id="WP_132569019.1">
    <property type="nucleotide sequence ID" value="NZ_CBCSGL010000007.1"/>
</dbReference>
<dbReference type="EMBL" id="SMBU01000001">
    <property type="protein sequence ID" value="TCV04293.1"/>
    <property type="molecule type" value="Genomic_DNA"/>
</dbReference>
<accession>A0A4R3VJH4</accession>
<dbReference type="Proteomes" id="UP000295110">
    <property type="component" value="Unassembled WGS sequence"/>
</dbReference>
<gene>
    <name evidence="1" type="ORF">EV671_100148</name>
</gene>
<proteinExistence type="predicted"/>
<evidence type="ECO:0000313" key="1">
    <source>
        <dbReference type="EMBL" id="TCV04293.1"/>
    </source>
</evidence>
<organism evidence="1 2">
    <name type="scientific">Roseateles saccharophilus</name>
    <name type="common">Pseudomonas saccharophila</name>
    <dbReference type="NCBI Taxonomy" id="304"/>
    <lineage>
        <taxon>Bacteria</taxon>
        <taxon>Pseudomonadati</taxon>
        <taxon>Pseudomonadota</taxon>
        <taxon>Betaproteobacteria</taxon>
        <taxon>Burkholderiales</taxon>
        <taxon>Sphaerotilaceae</taxon>
        <taxon>Roseateles</taxon>
    </lineage>
</organism>
<reference evidence="1 2" key="1">
    <citation type="submission" date="2019-03" db="EMBL/GenBank/DDBJ databases">
        <title>Genomic Encyclopedia of Type Strains, Phase IV (KMG-IV): sequencing the most valuable type-strain genomes for metagenomic binning, comparative biology and taxonomic classification.</title>
        <authorList>
            <person name="Goeker M."/>
        </authorList>
    </citation>
    <scope>NUCLEOTIDE SEQUENCE [LARGE SCALE GENOMIC DNA]</scope>
    <source>
        <strain evidence="1 2">DSM 654</strain>
    </source>
</reference>
<protein>
    <submittedName>
        <fullName evidence="1">Uncharacterized protein</fullName>
    </submittedName>
</protein>
<keyword evidence="2" id="KW-1185">Reference proteome</keyword>